<dbReference type="SUPFAM" id="SSF53850">
    <property type="entry name" value="Periplasmic binding protein-like II"/>
    <property type="match status" value="1"/>
</dbReference>
<evidence type="ECO:0000313" key="4">
    <source>
        <dbReference type="EMBL" id="MBF6636146.1"/>
    </source>
</evidence>
<protein>
    <submittedName>
        <fullName evidence="4">Extracellular solute-binding protein</fullName>
    </submittedName>
    <submittedName>
        <fullName evidence="5">Sugar ABC transporter substrate-binding protein</fullName>
    </submittedName>
</protein>
<dbReference type="PANTHER" id="PTHR43649:SF12">
    <property type="entry name" value="DIACETYLCHITOBIOSE BINDING PROTEIN DASA"/>
    <property type="match status" value="1"/>
</dbReference>
<keyword evidence="6" id="KW-1185">Reference proteome</keyword>
<dbReference type="EMBL" id="JADMKS010000002">
    <property type="protein sequence ID" value="MBF6636146.1"/>
    <property type="molecule type" value="Genomic_DNA"/>
</dbReference>
<reference evidence="5" key="1">
    <citation type="submission" date="2016-12" db="EMBL/GenBank/DDBJ databases">
        <authorList>
            <person name="Le Fleche-Mateos A."/>
        </authorList>
    </citation>
    <scope>NUCLEOTIDE SEQUENCE</scope>
    <source>
        <strain evidence="5">213</strain>
    </source>
</reference>
<evidence type="ECO:0000313" key="7">
    <source>
        <dbReference type="Proteomes" id="UP000705283"/>
    </source>
</evidence>
<keyword evidence="3" id="KW-0732">Signal</keyword>
<dbReference type="Proteomes" id="UP000705283">
    <property type="component" value="Unassembled WGS sequence"/>
</dbReference>
<dbReference type="GO" id="GO:0030313">
    <property type="term" value="C:cell envelope"/>
    <property type="evidence" value="ECO:0007669"/>
    <property type="project" value="UniProtKB-ARBA"/>
</dbReference>
<gene>
    <name evidence="5" type="ORF">BS639_22940</name>
    <name evidence="4" type="ORF">ITX54_05640</name>
</gene>
<reference evidence="4" key="4">
    <citation type="submission" date="2022-09" db="EMBL/GenBank/DDBJ databases">
        <title>Rouxiella aceris sp. nov., isolated from tree sap and emended description of the genus Rhouxiella.</title>
        <authorList>
            <person name="Kim I.S."/>
        </authorList>
    </citation>
    <scope>NUCLEOTIDE SEQUENCE</scope>
    <source>
        <strain evidence="4">SAP-2</strain>
    </source>
</reference>
<comment type="similarity">
    <text evidence="2">Belongs to the bacterial solute-binding protein 1 family.</text>
</comment>
<evidence type="ECO:0000256" key="2">
    <source>
        <dbReference type="ARBA" id="ARBA00008520"/>
    </source>
</evidence>
<dbReference type="GO" id="GO:0042597">
    <property type="term" value="C:periplasmic space"/>
    <property type="evidence" value="ECO:0007669"/>
    <property type="project" value="UniProtKB-SubCell"/>
</dbReference>
<dbReference type="Gene3D" id="3.40.190.10">
    <property type="entry name" value="Periplasmic binding protein-like II"/>
    <property type="match status" value="1"/>
</dbReference>
<dbReference type="InterPro" id="IPR050490">
    <property type="entry name" value="Bact_solute-bd_prot1"/>
</dbReference>
<dbReference type="PANTHER" id="PTHR43649">
    <property type="entry name" value="ARABINOSE-BINDING PROTEIN-RELATED"/>
    <property type="match status" value="1"/>
</dbReference>
<reference evidence="5 6" key="2">
    <citation type="journal article" date="2017" name="Int. J. Syst. Evol. Microbiol.">
        <title>Rouxiella badensis sp. nov. and Rouxiella silvae sp. nov. isolated from peat bog soil in Germany and emendation of the genus description.</title>
        <authorList>
            <person name="Le Fleche-Mateos A."/>
            <person name="Kugler J.H."/>
            <person name="Hansen S.H."/>
            <person name="Syldatk C."/>
            <person name="Hausmann R."/>
            <person name="Lomprez F."/>
            <person name="Vandenbogaert M."/>
            <person name="Manuguerra J.C."/>
            <person name="Grimont P.A."/>
        </authorList>
    </citation>
    <scope>NUCLEOTIDE SEQUENCE [LARGE SCALE GENOMIC DNA]</scope>
    <source>
        <strain evidence="5 6">213</strain>
    </source>
</reference>
<dbReference type="RefSeq" id="WP_084984423.1">
    <property type="nucleotide sequence ID" value="NZ_CBCSCF010000004.1"/>
</dbReference>
<organism evidence="4 7">
    <name type="scientific">Rouxiella silvae</name>
    <dbReference type="NCBI Taxonomy" id="1646373"/>
    <lineage>
        <taxon>Bacteria</taxon>
        <taxon>Pseudomonadati</taxon>
        <taxon>Pseudomonadota</taxon>
        <taxon>Gammaproteobacteria</taxon>
        <taxon>Enterobacterales</taxon>
        <taxon>Yersiniaceae</taxon>
        <taxon>Rouxiella</taxon>
    </lineage>
</organism>
<dbReference type="EMBL" id="MRWD01000082">
    <property type="protein sequence ID" value="ORJ18903.1"/>
    <property type="molecule type" value="Genomic_DNA"/>
</dbReference>
<proteinExistence type="inferred from homology"/>
<evidence type="ECO:0000313" key="5">
    <source>
        <dbReference type="EMBL" id="ORJ18903.1"/>
    </source>
</evidence>
<comment type="subcellular location">
    <subcellularLocation>
        <location evidence="1">Periplasm</location>
    </subcellularLocation>
</comment>
<comment type="caution">
    <text evidence="4">The sequence shown here is derived from an EMBL/GenBank/DDBJ whole genome shotgun (WGS) entry which is preliminary data.</text>
</comment>
<dbReference type="Pfam" id="PF01547">
    <property type="entry name" value="SBP_bac_1"/>
    <property type="match status" value="1"/>
</dbReference>
<dbReference type="Proteomes" id="UP000192722">
    <property type="component" value="Unassembled WGS sequence"/>
</dbReference>
<reference evidence="4" key="3">
    <citation type="submission" date="2020-11" db="EMBL/GenBank/DDBJ databases">
        <authorList>
            <person name="Lee S.D."/>
        </authorList>
    </citation>
    <scope>NUCLEOTIDE SEQUENCE</scope>
    <source>
        <strain evidence="4">SAP-2</strain>
    </source>
</reference>
<feature type="chain" id="PRO_5041411512" evidence="3">
    <location>
        <begin position="25"/>
        <end position="457"/>
    </location>
</feature>
<evidence type="ECO:0000256" key="3">
    <source>
        <dbReference type="SAM" id="SignalP"/>
    </source>
</evidence>
<feature type="signal peptide" evidence="3">
    <location>
        <begin position="1"/>
        <end position="24"/>
    </location>
</feature>
<accession>A0AA40WZV9</accession>
<name>A0AA40WZV9_9GAMM</name>
<evidence type="ECO:0000256" key="1">
    <source>
        <dbReference type="ARBA" id="ARBA00004418"/>
    </source>
</evidence>
<dbReference type="AlphaFoldDB" id="A0AA40WZV9"/>
<evidence type="ECO:0000313" key="6">
    <source>
        <dbReference type="Proteomes" id="UP000192722"/>
    </source>
</evidence>
<sequence>MRRISPLIISVALSLSLTSSLSFADVIKLKLWTLADRTAPMRTVNIEDAAKVMNQQFAAAGIDKKIVIETHASADRGWDDLALDTLKAFAVDQGPDIYLLPHEWIGEFARNGYAMPMDQQITDNAWAYSDILPVLWDAMKYQGKVYAVPQDAEIRMFFYNKDMLRKIGKDEAFIDSIPSRVQSGDFTLDDLTALAKQVVSGGAAKYGMLHRPNVGIDYLMVFSSFGVKFTDDKNGKLQFPEKGVEAALSWYARNVAEGVTPTDNTAMSWDTIQAAFKQQQAFIFHQGIWAMAWQQNNSYGTSWPTDRAGYNHMIGWIPAPAAVKGGKPTNLSHPIAYVVSDKSTNKQIAAQLVAMASLPYYNTRHDVTSYHTAISYTQLSMPEYAQNWALSQASKMMDHLTFVPGHVKFGTYNHVLFQGLQAVETKRMTPAQAVSFIADELKSQLGDDVEITDPVSP</sequence>
<dbReference type="InterPro" id="IPR006059">
    <property type="entry name" value="SBP"/>
</dbReference>